<protein>
    <submittedName>
        <fullName evidence="1">Uncharacterized protein</fullName>
    </submittedName>
</protein>
<dbReference type="Proteomes" id="UP000319143">
    <property type="component" value="Unassembled WGS sequence"/>
</dbReference>
<evidence type="ECO:0000313" key="1">
    <source>
        <dbReference type="EMBL" id="TWU37392.1"/>
    </source>
</evidence>
<reference evidence="1 2" key="1">
    <citation type="submission" date="2019-02" db="EMBL/GenBank/DDBJ databases">
        <title>Deep-cultivation of Planctomycetes and their phenomic and genomic characterization uncovers novel biology.</title>
        <authorList>
            <person name="Wiegand S."/>
            <person name="Jogler M."/>
            <person name="Boedeker C."/>
            <person name="Pinto D."/>
            <person name="Vollmers J."/>
            <person name="Rivas-Marin E."/>
            <person name="Kohn T."/>
            <person name="Peeters S.H."/>
            <person name="Heuer A."/>
            <person name="Rast P."/>
            <person name="Oberbeckmann S."/>
            <person name="Bunk B."/>
            <person name="Jeske O."/>
            <person name="Meyerdierks A."/>
            <person name="Storesund J.E."/>
            <person name="Kallscheuer N."/>
            <person name="Luecker S."/>
            <person name="Lage O.M."/>
            <person name="Pohl T."/>
            <person name="Merkel B.J."/>
            <person name="Hornburger P."/>
            <person name="Mueller R.-W."/>
            <person name="Bruemmer F."/>
            <person name="Labrenz M."/>
            <person name="Spormann A.M."/>
            <person name="Op Den Camp H."/>
            <person name="Overmann J."/>
            <person name="Amann R."/>
            <person name="Jetten M.S.M."/>
            <person name="Mascher T."/>
            <person name="Medema M.H."/>
            <person name="Devos D.P."/>
            <person name="Kaster A.-K."/>
            <person name="Ovreas L."/>
            <person name="Rohde M."/>
            <person name="Galperin M.Y."/>
            <person name="Jogler C."/>
        </authorList>
    </citation>
    <scope>NUCLEOTIDE SEQUENCE [LARGE SCALE GENOMIC DNA]</scope>
    <source>
        <strain evidence="1 2">Poly41</strain>
    </source>
</reference>
<evidence type="ECO:0000313" key="2">
    <source>
        <dbReference type="Proteomes" id="UP000319143"/>
    </source>
</evidence>
<dbReference type="AlphaFoldDB" id="A0A5C6DLA8"/>
<keyword evidence="2" id="KW-1185">Reference proteome</keyword>
<dbReference type="EMBL" id="SJPV01000005">
    <property type="protein sequence ID" value="TWU37392.1"/>
    <property type="molecule type" value="Genomic_DNA"/>
</dbReference>
<dbReference type="OrthoDB" id="285528at2"/>
<proteinExistence type="predicted"/>
<comment type="caution">
    <text evidence="1">The sequence shown here is derived from an EMBL/GenBank/DDBJ whole genome shotgun (WGS) entry which is preliminary data.</text>
</comment>
<name>A0A5C6DLA8_9BACT</name>
<sequence length="94" mass="10329">MNTSEVLVAEWTREQILALFADLAAGAEITHVQLRCADGDNPVALQDAETAYRAGSAIAIQIRYRFNGEHWSDTLMTAEPSGVDVTKIIRSRLP</sequence>
<dbReference type="RefSeq" id="WP_146527787.1">
    <property type="nucleotide sequence ID" value="NZ_SJPV01000005.1"/>
</dbReference>
<organism evidence="1 2">
    <name type="scientific">Novipirellula artificiosorum</name>
    <dbReference type="NCBI Taxonomy" id="2528016"/>
    <lineage>
        <taxon>Bacteria</taxon>
        <taxon>Pseudomonadati</taxon>
        <taxon>Planctomycetota</taxon>
        <taxon>Planctomycetia</taxon>
        <taxon>Pirellulales</taxon>
        <taxon>Pirellulaceae</taxon>
        <taxon>Novipirellula</taxon>
    </lineage>
</organism>
<accession>A0A5C6DLA8</accession>
<gene>
    <name evidence="1" type="ORF">Poly41_35220</name>
</gene>